<dbReference type="PANTHER" id="PTHR11766:SF0">
    <property type="entry name" value="TYROSINE--TRNA LIGASE, MITOCHONDRIAL"/>
    <property type="match status" value="1"/>
</dbReference>
<feature type="domain" description="Tyrosine--tRNA ligase SYY-like C-terminal" evidence="10">
    <location>
        <begin position="374"/>
        <end position="433"/>
    </location>
</feature>
<keyword evidence="1 8" id="KW-0436">Ligase</keyword>
<dbReference type="Gene3D" id="3.40.50.620">
    <property type="entry name" value="HUPs"/>
    <property type="match status" value="1"/>
</dbReference>
<feature type="short sequence motif" description="'HIGH' region" evidence="8">
    <location>
        <begin position="51"/>
        <end position="60"/>
    </location>
</feature>
<comment type="subunit">
    <text evidence="8">Homodimer.</text>
</comment>
<dbReference type="InterPro" id="IPR001412">
    <property type="entry name" value="aa-tRNA-synth_I_CS"/>
</dbReference>
<dbReference type="InterPro" id="IPR014729">
    <property type="entry name" value="Rossmann-like_a/b/a_fold"/>
</dbReference>
<dbReference type="PRINTS" id="PR01040">
    <property type="entry name" value="TRNASYNTHTYR"/>
</dbReference>
<evidence type="ECO:0000256" key="2">
    <source>
        <dbReference type="ARBA" id="ARBA00022741"/>
    </source>
</evidence>
<proteinExistence type="inferred from homology"/>
<evidence type="ECO:0000256" key="6">
    <source>
        <dbReference type="ARBA" id="ARBA00023146"/>
    </source>
</evidence>
<dbReference type="CDD" id="cd00165">
    <property type="entry name" value="S4"/>
    <property type="match status" value="1"/>
</dbReference>
<dbReference type="Gene3D" id="3.10.290.10">
    <property type="entry name" value="RNA-binding S4 domain"/>
    <property type="match status" value="1"/>
</dbReference>
<keyword evidence="2 8" id="KW-0547">Nucleotide-binding</keyword>
<sequence length="440" mass="47827">MAHVMDFRQAGFDSLLEELEWRGLVSQSTDREQLASALDGEPITYYCGFDPTAASLHIGNLVQLINMRHLQLAGHRPIALVGGATGLIGDPRQSGERTLNPKDVVAGWAERLKAQIGGILETSGPNAVRFVSNYDWTAQMSVIDFLRDVGKNFRLGTMLAKDTVARRLNSEEGISFTEFSYQVLQGNDFLHLFDEYGCTLELGGSDQWGNLTSGLDLIHKVRGVDVNVFTSPIITDAQGKKFGKSEGNAVWLDATMLSPYKFYQFWINRPDAEMESLLKAFTFLPKSEIERLIEQSQADPGAREAQKTLAWEVTSFVHGEAATQAAIDASAALFGRGGDLGAIDADTLESVLEGFKVADGQGGYMFPQGGPGDRVIDAAVQAGLFKSGSEARRAIKSGGVYLNNARVEDDEAVLGQGDFLAGRFALIRRGKKALGVVEHQ</sequence>
<name>A0ABX1SV55_9BIFI</name>
<keyword evidence="8" id="KW-0963">Cytoplasm</keyword>
<evidence type="ECO:0000256" key="1">
    <source>
        <dbReference type="ARBA" id="ARBA00022598"/>
    </source>
</evidence>
<dbReference type="SUPFAM" id="SSF52374">
    <property type="entry name" value="Nucleotidylyl transferase"/>
    <property type="match status" value="1"/>
</dbReference>
<accession>A0ABX1SV55</accession>
<feature type="binding site" evidence="8">
    <location>
        <position position="46"/>
    </location>
    <ligand>
        <name>L-tyrosine</name>
        <dbReference type="ChEBI" id="CHEBI:58315"/>
    </ligand>
</feature>
<dbReference type="InterPro" id="IPR002307">
    <property type="entry name" value="Tyr-tRNA-ligase"/>
</dbReference>
<dbReference type="InterPro" id="IPR002305">
    <property type="entry name" value="aa-tRNA-synth_Ic"/>
</dbReference>
<feature type="binding site" evidence="8">
    <location>
        <position position="181"/>
    </location>
    <ligand>
        <name>L-tyrosine</name>
        <dbReference type="ChEBI" id="CHEBI:58315"/>
    </ligand>
</feature>
<gene>
    <name evidence="8" type="primary">tyrS</name>
    <name evidence="11" type="ORF">G1C94_0331</name>
</gene>
<dbReference type="InterPro" id="IPR054608">
    <property type="entry name" value="SYY-like_C"/>
</dbReference>
<evidence type="ECO:0000256" key="9">
    <source>
        <dbReference type="PROSITE-ProRule" id="PRU00182"/>
    </source>
</evidence>
<evidence type="ECO:0000256" key="8">
    <source>
        <dbReference type="HAMAP-Rule" id="MF_02006"/>
    </source>
</evidence>
<keyword evidence="4 9" id="KW-0694">RNA-binding</keyword>
<dbReference type="RefSeq" id="WP_172144074.1">
    <property type="nucleotide sequence ID" value="NZ_JAAIIJ010000003.1"/>
</dbReference>
<dbReference type="PROSITE" id="PS50889">
    <property type="entry name" value="S4"/>
    <property type="match status" value="1"/>
</dbReference>
<dbReference type="PROSITE" id="PS00178">
    <property type="entry name" value="AA_TRNA_LIGASE_I"/>
    <property type="match status" value="1"/>
</dbReference>
<comment type="caution">
    <text evidence="11">The sequence shown here is derived from an EMBL/GenBank/DDBJ whole genome shotgun (WGS) entry which is preliminary data.</text>
</comment>
<dbReference type="EMBL" id="JAAIIJ010000003">
    <property type="protein sequence ID" value="NMN01710.1"/>
    <property type="molecule type" value="Genomic_DNA"/>
</dbReference>
<protein>
    <recommendedName>
        <fullName evidence="8">Tyrosine--tRNA ligase</fullName>
        <ecNumber evidence="8">6.1.1.1</ecNumber>
    </recommendedName>
    <alternativeName>
        <fullName evidence="8">Tyrosyl-tRNA synthetase</fullName>
        <shortName evidence="8">TyrRS</shortName>
    </alternativeName>
</protein>
<dbReference type="Pfam" id="PF22421">
    <property type="entry name" value="SYY_C-terminal"/>
    <property type="match status" value="1"/>
</dbReference>
<feature type="binding site" evidence="8">
    <location>
        <position position="185"/>
    </location>
    <ligand>
        <name>L-tyrosine</name>
        <dbReference type="ChEBI" id="CHEBI:58315"/>
    </ligand>
</feature>
<dbReference type="Proteomes" id="UP000553756">
    <property type="component" value="Unassembled WGS sequence"/>
</dbReference>
<feature type="binding site" evidence="8">
    <location>
        <position position="244"/>
    </location>
    <ligand>
        <name>ATP</name>
        <dbReference type="ChEBI" id="CHEBI:30616"/>
    </ligand>
</feature>
<dbReference type="Gene3D" id="1.10.240.10">
    <property type="entry name" value="Tyrosyl-Transfer RNA Synthetase"/>
    <property type="match status" value="1"/>
</dbReference>
<keyword evidence="12" id="KW-1185">Reference proteome</keyword>
<dbReference type="Pfam" id="PF00579">
    <property type="entry name" value="tRNA-synt_1b"/>
    <property type="match status" value="1"/>
</dbReference>
<dbReference type="CDD" id="cd00805">
    <property type="entry name" value="TyrRS_core"/>
    <property type="match status" value="1"/>
</dbReference>
<evidence type="ECO:0000259" key="10">
    <source>
        <dbReference type="Pfam" id="PF22421"/>
    </source>
</evidence>
<dbReference type="InterPro" id="IPR024088">
    <property type="entry name" value="Tyr-tRNA-ligase_bac-type"/>
</dbReference>
<evidence type="ECO:0000313" key="11">
    <source>
        <dbReference type="EMBL" id="NMN01710.1"/>
    </source>
</evidence>
<evidence type="ECO:0000256" key="5">
    <source>
        <dbReference type="ARBA" id="ARBA00022917"/>
    </source>
</evidence>
<evidence type="ECO:0000256" key="3">
    <source>
        <dbReference type="ARBA" id="ARBA00022840"/>
    </source>
</evidence>
<feature type="short sequence motif" description="'KMSKS' region" evidence="8">
    <location>
        <begin position="241"/>
        <end position="245"/>
    </location>
</feature>
<comment type="similarity">
    <text evidence="8">Belongs to the class-I aminoacyl-tRNA synthetase family. TyrS type 1 subfamily.</text>
</comment>
<evidence type="ECO:0000313" key="12">
    <source>
        <dbReference type="Proteomes" id="UP000553756"/>
    </source>
</evidence>
<dbReference type="EC" id="6.1.1.1" evidence="8"/>
<dbReference type="SUPFAM" id="SSF55174">
    <property type="entry name" value="Alpha-L RNA-binding motif"/>
    <property type="match status" value="1"/>
</dbReference>
<comment type="subcellular location">
    <subcellularLocation>
        <location evidence="8">Cytoplasm</location>
    </subcellularLocation>
</comment>
<comment type="catalytic activity">
    <reaction evidence="7 8">
        <text>tRNA(Tyr) + L-tyrosine + ATP = L-tyrosyl-tRNA(Tyr) + AMP + diphosphate + H(+)</text>
        <dbReference type="Rhea" id="RHEA:10220"/>
        <dbReference type="Rhea" id="RHEA-COMP:9706"/>
        <dbReference type="Rhea" id="RHEA-COMP:9707"/>
        <dbReference type="ChEBI" id="CHEBI:15378"/>
        <dbReference type="ChEBI" id="CHEBI:30616"/>
        <dbReference type="ChEBI" id="CHEBI:33019"/>
        <dbReference type="ChEBI" id="CHEBI:58315"/>
        <dbReference type="ChEBI" id="CHEBI:78442"/>
        <dbReference type="ChEBI" id="CHEBI:78536"/>
        <dbReference type="ChEBI" id="CHEBI:456215"/>
        <dbReference type="EC" id="6.1.1.1"/>
    </reaction>
</comment>
<dbReference type="NCBIfam" id="TIGR00234">
    <property type="entry name" value="tyrS"/>
    <property type="match status" value="1"/>
</dbReference>
<dbReference type="HAMAP" id="MF_02006">
    <property type="entry name" value="Tyr_tRNA_synth_type1"/>
    <property type="match status" value="1"/>
</dbReference>
<keyword evidence="6 8" id="KW-0030">Aminoacyl-tRNA synthetase</keyword>
<evidence type="ECO:0000256" key="4">
    <source>
        <dbReference type="ARBA" id="ARBA00022884"/>
    </source>
</evidence>
<evidence type="ECO:0000256" key="7">
    <source>
        <dbReference type="ARBA" id="ARBA00048248"/>
    </source>
</evidence>
<reference evidence="11 12" key="1">
    <citation type="submission" date="2020-02" db="EMBL/GenBank/DDBJ databases">
        <title>Characterization of phylogenetic diversity of novel bifidobacterial species isolated in Czech ZOOs.</title>
        <authorList>
            <person name="Lugli G.A."/>
            <person name="Vera N.B."/>
            <person name="Ventura M."/>
        </authorList>
    </citation>
    <scope>NUCLEOTIDE SEQUENCE [LARGE SCALE GENOMIC DNA]</scope>
    <source>
        <strain evidence="11 12">DSM 109963</strain>
    </source>
</reference>
<dbReference type="GO" id="GO:0016874">
    <property type="term" value="F:ligase activity"/>
    <property type="evidence" value="ECO:0007669"/>
    <property type="project" value="UniProtKB-KW"/>
</dbReference>
<organism evidence="11 12">
    <name type="scientific">Bifidobacterium panos</name>
    <dbReference type="NCBI Taxonomy" id="2675321"/>
    <lineage>
        <taxon>Bacteria</taxon>
        <taxon>Bacillati</taxon>
        <taxon>Actinomycetota</taxon>
        <taxon>Actinomycetes</taxon>
        <taxon>Bifidobacteriales</taxon>
        <taxon>Bifidobacteriaceae</taxon>
        <taxon>Bifidobacterium</taxon>
    </lineage>
</organism>
<dbReference type="InterPro" id="IPR024107">
    <property type="entry name" value="Tyr-tRNA-ligase_bac_1"/>
</dbReference>
<keyword evidence="3 8" id="KW-0067">ATP-binding</keyword>
<dbReference type="InterPro" id="IPR036986">
    <property type="entry name" value="S4_RNA-bd_sf"/>
</dbReference>
<keyword evidence="5 8" id="KW-0648">Protein biosynthesis</keyword>
<dbReference type="PANTHER" id="PTHR11766">
    <property type="entry name" value="TYROSYL-TRNA SYNTHETASE"/>
    <property type="match status" value="1"/>
</dbReference>
<comment type="function">
    <text evidence="8">Catalyzes the attachment of tyrosine to tRNA(Tyr) in a two-step reaction: tyrosine is first activated by ATP to form Tyr-AMP and then transferred to the acceptor end of tRNA(Tyr).</text>
</comment>